<evidence type="ECO:0008006" key="10">
    <source>
        <dbReference type="Google" id="ProtNLM"/>
    </source>
</evidence>
<evidence type="ECO:0000256" key="6">
    <source>
        <dbReference type="ARBA" id="ARBA00023136"/>
    </source>
</evidence>
<evidence type="ECO:0000256" key="3">
    <source>
        <dbReference type="ARBA" id="ARBA00022475"/>
    </source>
</evidence>
<evidence type="ECO:0000256" key="1">
    <source>
        <dbReference type="ARBA" id="ARBA00004651"/>
    </source>
</evidence>
<evidence type="ECO:0000256" key="7">
    <source>
        <dbReference type="SAM" id="Phobius"/>
    </source>
</evidence>
<dbReference type="Proteomes" id="UP000701702">
    <property type="component" value="Unassembled WGS sequence"/>
</dbReference>
<sequence>MKAISPAQFVSAPLQRTAGFFGDWGLSAVLLLIRVYVGWQFLASGWLKLHDWGTTLALFRDEYHVPVLPPELAAMAGTFGELAFPLLLFAGLFSRPAALGLFAVNAMAVLSYPQLWTFECPAAIQSHLYWGMLLLVPMMAGGGRFSVDALRQRT</sequence>
<dbReference type="InterPro" id="IPR032808">
    <property type="entry name" value="DoxX"/>
</dbReference>
<proteinExistence type="inferred from homology"/>
<dbReference type="Pfam" id="PF07681">
    <property type="entry name" value="DoxX"/>
    <property type="match status" value="1"/>
</dbReference>
<keyword evidence="3" id="KW-1003">Cell membrane</keyword>
<accession>A0ABN7Y9K5</accession>
<evidence type="ECO:0000313" key="8">
    <source>
        <dbReference type="EMBL" id="CAG9168901.1"/>
    </source>
</evidence>
<gene>
    <name evidence="8" type="ORF">LMG23994_01463</name>
</gene>
<keyword evidence="4 7" id="KW-0812">Transmembrane</keyword>
<feature type="transmembrane region" description="Helical" evidence="7">
    <location>
        <begin position="97"/>
        <end position="116"/>
    </location>
</feature>
<evidence type="ECO:0000256" key="5">
    <source>
        <dbReference type="ARBA" id="ARBA00022989"/>
    </source>
</evidence>
<comment type="caution">
    <text evidence="8">The sequence shown here is derived from an EMBL/GenBank/DDBJ whole genome shotgun (WGS) entry which is preliminary data.</text>
</comment>
<feature type="transmembrane region" description="Helical" evidence="7">
    <location>
        <begin position="72"/>
        <end position="90"/>
    </location>
</feature>
<evidence type="ECO:0000256" key="2">
    <source>
        <dbReference type="ARBA" id="ARBA00006679"/>
    </source>
</evidence>
<dbReference type="PANTHER" id="PTHR33452:SF1">
    <property type="entry name" value="INNER MEMBRANE PROTEIN YPHA-RELATED"/>
    <property type="match status" value="1"/>
</dbReference>
<evidence type="ECO:0000256" key="4">
    <source>
        <dbReference type="ARBA" id="ARBA00022692"/>
    </source>
</evidence>
<reference evidence="8 9" key="1">
    <citation type="submission" date="2021-08" db="EMBL/GenBank/DDBJ databases">
        <authorList>
            <person name="Peeters C."/>
        </authorList>
    </citation>
    <scope>NUCLEOTIDE SEQUENCE [LARGE SCALE GENOMIC DNA]</scope>
    <source>
        <strain evidence="8 9">LMG 23994</strain>
    </source>
</reference>
<feature type="transmembrane region" description="Helical" evidence="7">
    <location>
        <begin position="128"/>
        <end position="147"/>
    </location>
</feature>
<dbReference type="EMBL" id="CAJZAF010000006">
    <property type="protein sequence ID" value="CAG9168901.1"/>
    <property type="molecule type" value="Genomic_DNA"/>
</dbReference>
<dbReference type="RefSeq" id="WP_140951124.1">
    <property type="nucleotide sequence ID" value="NZ_CAJZAF010000006.1"/>
</dbReference>
<name>A0ABN7Y9K5_9BURK</name>
<keyword evidence="9" id="KW-1185">Reference proteome</keyword>
<evidence type="ECO:0000313" key="9">
    <source>
        <dbReference type="Proteomes" id="UP000701702"/>
    </source>
</evidence>
<comment type="similarity">
    <text evidence="2">Belongs to the DoxX family.</text>
</comment>
<organism evidence="8 9">
    <name type="scientific">Cupriavidus pinatubonensis</name>
    <dbReference type="NCBI Taxonomy" id="248026"/>
    <lineage>
        <taxon>Bacteria</taxon>
        <taxon>Pseudomonadati</taxon>
        <taxon>Pseudomonadota</taxon>
        <taxon>Betaproteobacteria</taxon>
        <taxon>Burkholderiales</taxon>
        <taxon>Burkholderiaceae</taxon>
        <taxon>Cupriavidus</taxon>
    </lineage>
</organism>
<dbReference type="InterPro" id="IPR051907">
    <property type="entry name" value="DoxX-like_oxidoreductase"/>
</dbReference>
<dbReference type="PANTHER" id="PTHR33452">
    <property type="entry name" value="OXIDOREDUCTASE CATD-RELATED"/>
    <property type="match status" value="1"/>
</dbReference>
<comment type="subcellular location">
    <subcellularLocation>
        <location evidence="1">Cell membrane</location>
        <topology evidence="1">Multi-pass membrane protein</topology>
    </subcellularLocation>
</comment>
<keyword evidence="5 7" id="KW-1133">Transmembrane helix</keyword>
<protein>
    <recommendedName>
        <fullName evidence="10">DoxX</fullName>
    </recommendedName>
</protein>
<feature type="transmembrane region" description="Helical" evidence="7">
    <location>
        <begin position="21"/>
        <end position="42"/>
    </location>
</feature>
<keyword evidence="6 7" id="KW-0472">Membrane</keyword>